<proteinExistence type="predicted"/>
<name>A0A0F9DK44_9ZZZZ</name>
<protein>
    <submittedName>
        <fullName evidence="2">Uncharacterized protein</fullName>
    </submittedName>
</protein>
<reference evidence="2" key="1">
    <citation type="journal article" date="2015" name="Nature">
        <title>Complex archaea that bridge the gap between prokaryotes and eukaryotes.</title>
        <authorList>
            <person name="Spang A."/>
            <person name="Saw J.H."/>
            <person name="Jorgensen S.L."/>
            <person name="Zaremba-Niedzwiedzka K."/>
            <person name="Martijn J."/>
            <person name="Lind A.E."/>
            <person name="van Eijk R."/>
            <person name="Schleper C."/>
            <person name="Guy L."/>
            <person name="Ettema T.J."/>
        </authorList>
    </citation>
    <scope>NUCLEOTIDE SEQUENCE</scope>
</reference>
<gene>
    <name evidence="2" type="ORF">LCGC14_2267730</name>
</gene>
<organism evidence="2">
    <name type="scientific">marine sediment metagenome</name>
    <dbReference type="NCBI Taxonomy" id="412755"/>
    <lineage>
        <taxon>unclassified sequences</taxon>
        <taxon>metagenomes</taxon>
        <taxon>ecological metagenomes</taxon>
    </lineage>
</organism>
<feature type="compositionally biased region" description="Basic and acidic residues" evidence="1">
    <location>
        <begin position="205"/>
        <end position="220"/>
    </location>
</feature>
<accession>A0A0F9DK44</accession>
<comment type="caution">
    <text evidence="2">The sequence shown here is derived from an EMBL/GenBank/DDBJ whole genome shotgun (WGS) entry which is preliminary data.</text>
</comment>
<sequence>MPDPKKKGDDDEKLDLSKNPVILAMEKAIKGMGMMLTQQGTAQATTNENLGKLIKSIESGKLGNPPKKEEVDPDAINELDNSQIIPLVLEEVGKLIDKKLGGIQSNLDKTNAEISNRDVEAQFKSLLADNPDLIEWTGEMKDLSEKTPGLSIGQLYTLAKDGNETKVAEMDEKYKDKSDETGGIPDGLTLSFMPTSGVMAEEGDEKLTKEEAGNKAWDDTMEKFPELAVLGEG</sequence>
<feature type="region of interest" description="Disordered" evidence="1">
    <location>
        <begin position="172"/>
        <end position="191"/>
    </location>
</feature>
<dbReference type="EMBL" id="LAZR01031281">
    <property type="protein sequence ID" value="KKL54206.1"/>
    <property type="molecule type" value="Genomic_DNA"/>
</dbReference>
<evidence type="ECO:0000256" key="1">
    <source>
        <dbReference type="SAM" id="MobiDB-lite"/>
    </source>
</evidence>
<evidence type="ECO:0000313" key="2">
    <source>
        <dbReference type="EMBL" id="KKL54206.1"/>
    </source>
</evidence>
<dbReference type="AlphaFoldDB" id="A0A0F9DK44"/>
<feature type="region of interest" description="Disordered" evidence="1">
    <location>
        <begin position="201"/>
        <end position="220"/>
    </location>
</feature>